<dbReference type="PANTHER" id="PTHR23220:SF122">
    <property type="entry name" value="INTEGRIN ALPHA-PS1"/>
    <property type="match status" value="1"/>
</dbReference>
<accession>A0A1G2BUU5</accession>
<dbReference type="PANTHER" id="PTHR23220">
    <property type="entry name" value="INTEGRIN ALPHA"/>
    <property type="match status" value="1"/>
</dbReference>
<dbReference type="GO" id="GO:0098609">
    <property type="term" value="P:cell-cell adhesion"/>
    <property type="evidence" value="ECO:0007669"/>
    <property type="project" value="TreeGrafter"/>
</dbReference>
<dbReference type="GO" id="GO:0009897">
    <property type="term" value="C:external side of plasma membrane"/>
    <property type="evidence" value="ECO:0007669"/>
    <property type="project" value="TreeGrafter"/>
</dbReference>
<dbReference type="GO" id="GO:0007229">
    <property type="term" value="P:integrin-mediated signaling pathway"/>
    <property type="evidence" value="ECO:0007669"/>
    <property type="project" value="TreeGrafter"/>
</dbReference>
<dbReference type="SMART" id="SM00191">
    <property type="entry name" value="Int_alpha"/>
    <property type="match status" value="2"/>
</dbReference>
<keyword evidence="2" id="KW-0677">Repeat</keyword>
<dbReference type="InterPro" id="IPR028994">
    <property type="entry name" value="Integrin_alpha_N"/>
</dbReference>
<dbReference type="InterPro" id="IPR013517">
    <property type="entry name" value="FG-GAP"/>
</dbReference>
<evidence type="ECO:0000256" key="1">
    <source>
        <dbReference type="ARBA" id="ARBA00022729"/>
    </source>
</evidence>
<dbReference type="InterPro" id="IPR000413">
    <property type="entry name" value="Integrin_alpha"/>
</dbReference>
<dbReference type="PROSITE" id="PS51470">
    <property type="entry name" value="FG_GAP"/>
    <property type="match status" value="1"/>
</dbReference>
<name>A0A1G2BUU5_9BACT</name>
<dbReference type="Proteomes" id="UP000177349">
    <property type="component" value="Unassembled WGS sequence"/>
</dbReference>
<dbReference type="InterPro" id="IPR013519">
    <property type="entry name" value="Int_alpha_beta-p"/>
</dbReference>
<dbReference type="GO" id="GO:0007160">
    <property type="term" value="P:cell-matrix adhesion"/>
    <property type="evidence" value="ECO:0007669"/>
    <property type="project" value="TreeGrafter"/>
</dbReference>
<dbReference type="GO" id="GO:0008305">
    <property type="term" value="C:integrin complex"/>
    <property type="evidence" value="ECO:0007669"/>
    <property type="project" value="InterPro"/>
</dbReference>
<dbReference type="Gene3D" id="2.130.10.130">
    <property type="entry name" value="Integrin alpha, N-terminal"/>
    <property type="match status" value="2"/>
</dbReference>
<dbReference type="EMBL" id="MHKN01000005">
    <property type="protein sequence ID" value="OGY92934.1"/>
    <property type="molecule type" value="Genomic_DNA"/>
</dbReference>
<organism evidence="4 5">
    <name type="scientific">Candidatus Komeilibacteria bacterium RIFCSPLOWO2_01_FULL_53_11</name>
    <dbReference type="NCBI Taxonomy" id="1798552"/>
    <lineage>
        <taxon>Bacteria</taxon>
        <taxon>Candidatus Komeiliibacteriota</taxon>
    </lineage>
</organism>
<dbReference type="InterPro" id="IPR021655">
    <property type="entry name" value="Put_metal-bd"/>
</dbReference>
<comment type="caution">
    <text evidence="4">The sequence shown here is derived from an EMBL/GenBank/DDBJ whole genome shotgun (WGS) entry which is preliminary data.</text>
</comment>
<proteinExistence type="predicted"/>
<dbReference type="SUPFAM" id="SSF69318">
    <property type="entry name" value="Integrin alpha N-terminal domain"/>
    <property type="match status" value="1"/>
</dbReference>
<evidence type="ECO:0000256" key="3">
    <source>
        <dbReference type="ARBA" id="ARBA00023180"/>
    </source>
</evidence>
<gene>
    <name evidence="4" type="ORF">A3B31_03600</name>
</gene>
<dbReference type="GO" id="GO:0033627">
    <property type="term" value="P:cell adhesion mediated by integrin"/>
    <property type="evidence" value="ECO:0007669"/>
    <property type="project" value="TreeGrafter"/>
</dbReference>
<dbReference type="Pfam" id="PF01839">
    <property type="entry name" value="FG-GAP"/>
    <property type="match status" value="1"/>
</dbReference>
<evidence type="ECO:0000256" key="2">
    <source>
        <dbReference type="ARBA" id="ARBA00022737"/>
    </source>
</evidence>
<evidence type="ECO:0000313" key="5">
    <source>
        <dbReference type="Proteomes" id="UP000177349"/>
    </source>
</evidence>
<keyword evidence="1" id="KW-0732">Signal</keyword>
<keyword evidence="3" id="KW-0325">Glycoprotein</keyword>
<reference evidence="4 5" key="1">
    <citation type="journal article" date="2016" name="Nat. Commun.">
        <title>Thousands of microbial genomes shed light on interconnected biogeochemical processes in an aquifer system.</title>
        <authorList>
            <person name="Anantharaman K."/>
            <person name="Brown C.T."/>
            <person name="Hug L.A."/>
            <person name="Sharon I."/>
            <person name="Castelle C.J."/>
            <person name="Probst A.J."/>
            <person name="Thomas B.C."/>
            <person name="Singh A."/>
            <person name="Wilkins M.J."/>
            <person name="Karaoz U."/>
            <person name="Brodie E.L."/>
            <person name="Williams K.H."/>
            <person name="Hubbard S.S."/>
            <person name="Banfield J.F."/>
        </authorList>
    </citation>
    <scope>NUCLEOTIDE SEQUENCE [LARGE SCALE GENOMIC DNA]</scope>
</reference>
<evidence type="ECO:0000313" key="4">
    <source>
        <dbReference type="EMBL" id="OGY92934.1"/>
    </source>
</evidence>
<sequence length="398" mass="41756">MDGIPELVVGAHTDDDGASNSGSIWILFLNADGTVKLHQKISNASGGFSGSLGTEAYFGHSLTSFKDLDGDCVADLAVGSYKDSVSGFNRGAVWILFLNTDGTVKAHRKISGGEGGFTGQLDDEDQFGISVASLGDLNGDAVPDLAVGAAPDDDGGADRGAVWILFLDGFNVVMDFDGDGFVNDVDCDDCNTDVHPGAPEICDGFANDCDDSRWPSLPANESDIDRDGWSGCTGDCNESDPNINPGMPEINCDGINNDCNAGTVDVQDMDGDTFDCTIDCNDADGFVWSQPDEVQNLRLRPWPLIPSLTEILWDASSDSDSAVTYYGLIKSQVADDFSSIAACLTDPFSPGIVSTVDFGSSPALGTAFYYLVRAENPCGIGSFGTQSDGTPRTGISCP</sequence>
<dbReference type="AlphaFoldDB" id="A0A1G2BUU5"/>
<protein>
    <submittedName>
        <fullName evidence="4">Uncharacterized protein</fullName>
    </submittedName>
</protein>
<dbReference type="Pfam" id="PF11617">
    <property type="entry name" value="Cu-binding_MopE"/>
    <property type="match status" value="3"/>
</dbReference>
<dbReference type="GO" id="GO:0005178">
    <property type="term" value="F:integrin binding"/>
    <property type="evidence" value="ECO:0007669"/>
    <property type="project" value="TreeGrafter"/>
</dbReference>
<dbReference type="PRINTS" id="PR01185">
    <property type="entry name" value="INTEGRINA"/>
</dbReference>